<dbReference type="PANTHER" id="PTHR38431:SF1">
    <property type="entry name" value="BLL2305 PROTEIN"/>
    <property type="match status" value="1"/>
</dbReference>
<evidence type="ECO:0000259" key="1">
    <source>
        <dbReference type="Pfam" id="PF12727"/>
    </source>
</evidence>
<evidence type="ECO:0000313" key="3">
    <source>
        <dbReference type="EMBL" id="MFD2741555.1"/>
    </source>
</evidence>
<accession>A0ABW5U8E8</accession>
<dbReference type="SUPFAM" id="SSF46955">
    <property type="entry name" value="Putative DNA-binding domain"/>
    <property type="match status" value="1"/>
</dbReference>
<dbReference type="Proteomes" id="UP001597474">
    <property type="component" value="Unassembled WGS sequence"/>
</dbReference>
<dbReference type="EMBL" id="JBHUMP010000030">
    <property type="protein sequence ID" value="MFD2741555.1"/>
    <property type="molecule type" value="Genomic_DNA"/>
</dbReference>
<proteinExistence type="predicted"/>
<keyword evidence="4" id="KW-1185">Reference proteome</keyword>
<evidence type="ECO:0000259" key="2">
    <source>
        <dbReference type="Pfam" id="PF12728"/>
    </source>
</evidence>
<dbReference type="InterPro" id="IPR010093">
    <property type="entry name" value="SinI_DNA-bd"/>
</dbReference>
<comment type="caution">
    <text evidence="3">The sequence shown here is derived from an EMBL/GenBank/DDBJ whole genome shotgun (WGS) entry which is preliminary data.</text>
</comment>
<feature type="domain" description="PBP" evidence="1">
    <location>
        <begin position="86"/>
        <end position="266"/>
    </location>
</feature>
<dbReference type="Pfam" id="PF12728">
    <property type="entry name" value="HTH_17"/>
    <property type="match status" value="1"/>
</dbReference>
<gene>
    <name evidence="3" type="ORF">ACFSUD_18465</name>
</gene>
<dbReference type="Pfam" id="PF12727">
    <property type="entry name" value="PBP_like"/>
    <property type="match status" value="1"/>
</dbReference>
<dbReference type="PANTHER" id="PTHR38431">
    <property type="entry name" value="BLL2305 PROTEIN"/>
    <property type="match status" value="1"/>
</dbReference>
<name>A0ABW5U8E8_9RHOB</name>
<dbReference type="InterPro" id="IPR041657">
    <property type="entry name" value="HTH_17"/>
</dbReference>
<dbReference type="NCBIfam" id="TIGR01764">
    <property type="entry name" value="excise"/>
    <property type="match status" value="1"/>
</dbReference>
<organism evidence="3 4">
    <name type="scientific">Sulfitobacter aestuarii</name>
    <dbReference type="NCBI Taxonomy" id="2161676"/>
    <lineage>
        <taxon>Bacteria</taxon>
        <taxon>Pseudomonadati</taxon>
        <taxon>Pseudomonadota</taxon>
        <taxon>Alphaproteobacteria</taxon>
        <taxon>Rhodobacterales</taxon>
        <taxon>Roseobacteraceae</taxon>
        <taxon>Sulfitobacter</taxon>
    </lineage>
</organism>
<dbReference type="Gene3D" id="3.40.190.10">
    <property type="entry name" value="Periplasmic binding protein-like II"/>
    <property type="match status" value="1"/>
</dbReference>
<dbReference type="InterPro" id="IPR024370">
    <property type="entry name" value="PBP_domain"/>
</dbReference>
<dbReference type="SUPFAM" id="SSF53850">
    <property type="entry name" value="Periplasmic binding protein-like II"/>
    <property type="match status" value="1"/>
</dbReference>
<dbReference type="RefSeq" id="WP_386375982.1">
    <property type="nucleotide sequence ID" value="NZ_JBHUMP010000030.1"/>
</dbReference>
<sequence>MLQTMQETPPIYLTTREVAELLRVKERKVYDMAAAGEIPHRRITGKLLFPRAEVFAWIEGDGALRPPRRPALLTGSHDPLLDWALRESGCGLASLLQGSAQGLESFAAGEAALAGLHIPSSGEGWNIESVAARELGHAVLISWARRRRGLVLAPGMDARIKSFADLKGHRVARRQEGAGSAVLFAHLLGEHGLSEGDLSLSGATAHTEHDAAAAVAAGEADAAIGLETLARQFHLPFLPLVDEHFDLLIDRRSYFTEPLQLLLAFARGAQVARKAQAMGGYDIGGLGEVRWLSP</sequence>
<reference evidence="4" key="1">
    <citation type="journal article" date="2019" name="Int. J. Syst. Evol. Microbiol.">
        <title>The Global Catalogue of Microorganisms (GCM) 10K type strain sequencing project: providing services to taxonomists for standard genome sequencing and annotation.</title>
        <authorList>
            <consortium name="The Broad Institute Genomics Platform"/>
            <consortium name="The Broad Institute Genome Sequencing Center for Infectious Disease"/>
            <person name="Wu L."/>
            <person name="Ma J."/>
        </authorList>
    </citation>
    <scope>NUCLEOTIDE SEQUENCE [LARGE SCALE GENOMIC DNA]</scope>
    <source>
        <strain evidence="4">TISTR 2562</strain>
    </source>
</reference>
<protein>
    <submittedName>
        <fullName evidence="3">Substrate-binding domain-containing protein</fullName>
    </submittedName>
</protein>
<dbReference type="InterPro" id="IPR009061">
    <property type="entry name" value="DNA-bd_dom_put_sf"/>
</dbReference>
<feature type="domain" description="Helix-turn-helix" evidence="2">
    <location>
        <begin position="12"/>
        <end position="60"/>
    </location>
</feature>
<evidence type="ECO:0000313" key="4">
    <source>
        <dbReference type="Proteomes" id="UP001597474"/>
    </source>
</evidence>